<dbReference type="EMBL" id="JABWAD010000060">
    <property type="protein sequence ID" value="KAF6063957.1"/>
    <property type="molecule type" value="Genomic_DNA"/>
</dbReference>
<evidence type="ECO:0000313" key="3">
    <source>
        <dbReference type="Proteomes" id="UP000536275"/>
    </source>
</evidence>
<dbReference type="Proteomes" id="UP000536275">
    <property type="component" value="Unassembled WGS sequence"/>
</dbReference>
<sequence>MLRSSQHIRPIWSRNFHQTTTFYGKQLLRKLRDDDIDPLTIRKHQQQQQQQQQRRNQRKKPSEEFETKSTTSYNLKGALKVLQNQYDSVTFRDPNNNKPIDIQKLTTQQIKYSSPISKLIFKNLMQVKKLSGDKLIEI</sequence>
<comment type="caution">
    <text evidence="2">The sequence shown here is derived from an EMBL/GenBank/DDBJ whole genome shotgun (WGS) entry which is preliminary data.</text>
</comment>
<proteinExistence type="predicted"/>
<protein>
    <submittedName>
        <fullName evidence="2">Uncharacterized protein</fullName>
    </submittedName>
</protein>
<name>A0A8H6BSP9_CANAX</name>
<accession>A0A8H6BSP9</accession>
<evidence type="ECO:0000256" key="1">
    <source>
        <dbReference type="SAM" id="MobiDB-lite"/>
    </source>
</evidence>
<feature type="region of interest" description="Disordered" evidence="1">
    <location>
        <begin position="42"/>
        <end position="71"/>
    </location>
</feature>
<evidence type="ECO:0000313" key="2">
    <source>
        <dbReference type="EMBL" id="KAF6063957.1"/>
    </source>
</evidence>
<dbReference type="AlphaFoldDB" id="A0A8H6BSP9"/>
<organism evidence="2 3">
    <name type="scientific">Candida albicans</name>
    <name type="common">Yeast</name>
    <dbReference type="NCBI Taxonomy" id="5476"/>
    <lineage>
        <taxon>Eukaryota</taxon>
        <taxon>Fungi</taxon>
        <taxon>Dikarya</taxon>
        <taxon>Ascomycota</taxon>
        <taxon>Saccharomycotina</taxon>
        <taxon>Pichiomycetes</taxon>
        <taxon>Debaryomycetaceae</taxon>
        <taxon>Candida/Lodderomyces clade</taxon>
        <taxon>Candida</taxon>
    </lineage>
</organism>
<reference evidence="2 3" key="1">
    <citation type="submission" date="2020-03" db="EMBL/GenBank/DDBJ databases">
        <title>FDA dAtabase for Regulatory Grade micrObial Sequences (FDA-ARGOS): Supporting development and validation of Infectious Disease Dx tests.</title>
        <authorList>
            <person name="Campos J."/>
            <person name="Goldberg B."/>
            <person name="Tallon L."/>
            <person name="Sadzewicz L."/>
            <person name="Vavikolanu K."/>
            <person name="Mehta A."/>
            <person name="Aluvathingal J."/>
            <person name="Nadendla S."/>
            <person name="Nandy P."/>
            <person name="Geyer C."/>
            <person name="Yan Y."/>
            <person name="Sichtig H."/>
        </authorList>
    </citation>
    <scope>NUCLEOTIDE SEQUENCE [LARGE SCALE GENOMIC DNA]</scope>
    <source>
        <strain evidence="2 3">FDAARGOS_656</strain>
    </source>
</reference>
<gene>
    <name evidence="2" type="ORF">FOB64_005547</name>
</gene>